<accession>A0A4Y3VUJ9</accession>
<sequence>MDLTYSADRIPRRPVALFLALAGVAGALLVGSGGLDTVVGCGSADDPYPSQTAQDWVENADHVVVATPVREEETNRREFKKGAYRFQTDRTVTLRTDDVLWSAPRPDRSIDEGFELTAPGWRIHRASGNRVKRTAAYAPRLEPGHTYLLAVRWTADGWAVLGEGAAVPFDDRTAGRGEWCGRVLTEEDVARGERFSRRADDSLEKAVNGRDEQAVVAGLEGAGRS</sequence>
<dbReference type="InterPro" id="IPR003961">
    <property type="entry name" value="FN3_dom"/>
</dbReference>
<evidence type="ECO:0000313" key="2">
    <source>
        <dbReference type="Proteomes" id="UP000317881"/>
    </source>
</evidence>
<proteinExistence type="predicted"/>
<protein>
    <submittedName>
        <fullName evidence="1">Uncharacterized protein</fullName>
    </submittedName>
</protein>
<dbReference type="Proteomes" id="UP000317881">
    <property type="component" value="Unassembled WGS sequence"/>
</dbReference>
<organism evidence="1 2">
    <name type="scientific">Streptomyces spinoverrucosus</name>
    <dbReference type="NCBI Taxonomy" id="284043"/>
    <lineage>
        <taxon>Bacteria</taxon>
        <taxon>Bacillati</taxon>
        <taxon>Actinomycetota</taxon>
        <taxon>Actinomycetes</taxon>
        <taxon>Kitasatosporales</taxon>
        <taxon>Streptomycetaceae</taxon>
        <taxon>Streptomyces</taxon>
    </lineage>
</organism>
<dbReference type="AlphaFoldDB" id="A0A4Y3VUJ9"/>
<dbReference type="CDD" id="cd00063">
    <property type="entry name" value="FN3"/>
    <property type="match status" value="1"/>
</dbReference>
<gene>
    <name evidence="1" type="ORF">SSP24_82990</name>
</gene>
<dbReference type="RefSeq" id="WP_141316337.1">
    <property type="nucleotide sequence ID" value="NZ_BJND01000131.1"/>
</dbReference>
<keyword evidence="2" id="KW-1185">Reference proteome</keyword>
<name>A0A4Y3VUJ9_9ACTN</name>
<dbReference type="OrthoDB" id="3775567at2"/>
<reference evidence="1 2" key="1">
    <citation type="submission" date="2019-06" db="EMBL/GenBank/DDBJ databases">
        <title>Whole genome shotgun sequence of Streptomyces spinoverrucosus NBRC 14228.</title>
        <authorList>
            <person name="Hosoyama A."/>
            <person name="Uohara A."/>
            <person name="Ohji S."/>
            <person name="Ichikawa N."/>
        </authorList>
    </citation>
    <scope>NUCLEOTIDE SEQUENCE [LARGE SCALE GENOMIC DNA]</scope>
    <source>
        <strain evidence="1 2">NBRC 14228</strain>
    </source>
</reference>
<dbReference type="EMBL" id="BJND01000131">
    <property type="protein sequence ID" value="GEC10644.1"/>
    <property type="molecule type" value="Genomic_DNA"/>
</dbReference>
<evidence type="ECO:0000313" key="1">
    <source>
        <dbReference type="EMBL" id="GEC10644.1"/>
    </source>
</evidence>
<comment type="caution">
    <text evidence="1">The sequence shown here is derived from an EMBL/GenBank/DDBJ whole genome shotgun (WGS) entry which is preliminary data.</text>
</comment>